<dbReference type="EMBL" id="JACGCM010002131">
    <property type="protein sequence ID" value="KAF6144433.1"/>
    <property type="molecule type" value="Genomic_DNA"/>
</dbReference>
<dbReference type="Proteomes" id="UP000541444">
    <property type="component" value="Unassembled WGS sequence"/>
</dbReference>
<gene>
    <name evidence="2" type="ORF">GIB67_024660</name>
</gene>
<keyword evidence="3" id="KW-1185">Reference proteome</keyword>
<keyword evidence="1" id="KW-0732">Signal</keyword>
<feature type="chain" id="PRO_5029538966" evidence="1">
    <location>
        <begin position="25"/>
        <end position="66"/>
    </location>
</feature>
<accession>A0A7J7LP81</accession>
<name>A0A7J7LP81_9MAGN</name>
<comment type="caution">
    <text evidence="2">The sequence shown here is derived from an EMBL/GenBank/DDBJ whole genome shotgun (WGS) entry which is preliminary data.</text>
</comment>
<evidence type="ECO:0000313" key="3">
    <source>
        <dbReference type="Proteomes" id="UP000541444"/>
    </source>
</evidence>
<protein>
    <submittedName>
        <fullName evidence="2">Uncharacterized protein</fullName>
    </submittedName>
</protein>
<dbReference type="AlphaFoldDB" id="A0A7J7LP81"/>
<feature type="signal peptide" evidence="1">
    <location>
        <begin position="1"/>
        <end position="24"/>
    </location>
</feature>
<evidence type="ECO:0000313" key="2">
    <source>
        <dbReference type="EMBL" id="KAF6144433.1"/>
    </source>
</evidence>
<reference evidence="2 3" key="1">
    <citation type="journal article" date="2020" name="IScience">
        <title>Genome Sequencing of the Endangered Kingdonia uniflora (Circaeasteraceae, Ranunculales) Reveals Potential Mechanisms of Evolutionary Specialization.</title>
        <authorList>
            <person name="Sun Y."/>
            <person name="Deng T."/>
            <person name="Zhang A."/>
            <person name="Moore M.J."/>
            <person name="Landis J.B."/>
            <person name="Lin N."/>
            <person name="Zhang H."/>
            <person name="Zhang X."/>
            <person name="Huang J."/>
            <person name="Zhang X."/>
            <person name="Sun H."/>
            <person name="Wang H."/>
        </authorList>
    </citation>
    <scope>NUCLEOTIDE SEQUENCE [LARGE SCALE GENOMIC DNA]</scope>
    <source>
        <strain evidence="2">TB1705</strain>
        <tissue evidence="2">Leaf</tissue>
    </source>
</reference>
<evidence type="ECO:0000256" key="1">
    <source>
        <dbReference type="SAM" id="SignalP"/>
    </source>
</evidence>
<organism evidence="2 3">
    <name type="scientific">Kingdonia uniflora</name>
    <dbReference type="NCBI Taxonomy" id="39325"/>
    <lineage>
        <taxon>Eukaryota</taxon>
        <taxon>Viridiplantae</taxon>
        <taxon>Streptophyta</taxon>
        <taxon>Embryophyta</taxon>
        <taxon>Tracheophyta</taxon>
        <taxon>Spermatophyta</taxon>
        <taxon>Magnoliopsida</taxon>
        <taxon>Ranunculales</taxon>
        <taxon>Circaeasteraceae</taxon>
        <taxon>Kingdonia</taxon>
    </lineage>
</organism>
<proteinExistence type="predicted"/>
<sequence length="66" mass="7316">MAYKQLSIMFLRVVAILIPEAALAKEIAVGDDSVWTIKFDYQVWAAPSSSTIKLGLQAKNFVLETN</sequence>